<dbReference type="OMA" id="PRFKTWH"/>
<dbReference type="VEuPathDB" id="FungiDB:SAPIO_CDS1890"/>
<dbReference type="InterPro" id="IPR010126">
    <property type="entry name" value="Esterase_phb"/>
</dbReference>
<dbReference type="Gene3D" id="3.40.50.1820">
    <property type="entry name" value="alpha/beta hydrolase"/>
    <property type="match status" value="1"/>
</dbReference>
<comment type="similarity">
    <text evidence="9">Belongs to the carbohydrate esterase 1 (CE1) family.</text>
</comment>
<keyword evidence="2 9" id="KW-0719">Serine esterase</keyword>
<keyword evidence="8 9" id="KW-0624">Polysaccharide degradation</keyword>
<dbReference type="SUPFAM" id="SSF53474">
    <property type="entry name" value="alpha/beta-Hydrolases"/>
    <property type="match status" value="1"/>
</dbReference>
<dbReference type="PANTHER" id="PTHR43037">
    <property type="entry name" value="UNNAMED PRODUCT-RELATED"/>
    <property type="match status" value="1"/>
</dbReference>
<keyword evidence="7 9" id="KW-0119">Carbohydrate metabolism</keyword>
<dbReference type="Pfam" id="PF10503">
    <property type="entry name" value="Esterase_PHB"/>
    <property type="match status" value="1"/>
</dbReference>
<dbReference type="InterPro" id="IPR050955">
    <property type="entry name" value="Plant_Biomass_Hydrol_Est"/>
</dbReference>
<evidence type="ECO:0000256" key="8">
    <source>
        <dbReference type="ARBA" id="ARBA00023326"/>
    </source>
</evidence>
<feature type="signal peptide" evidence="9">
    <location>
        <begin position="1"/>
        <end position="21"/>
    </location>
</feature>
<dbReference type="GO" id="GO:0005576">
    <property type="term" value="C:extracellular region"/>
    <property type="evidence" value="ECO:0007669"/>
    <property type="project" value="UniProtKB-SubCell"/>
</dbReference>
<dbReference type="EC" id="3.1.1.-" evidence="9"/>
<dbReference type="GO" id="GO:0052689">
    <property type="term" value="F:carboxylic ester hydrolase activity"/>
    <property type="evidence" value="ECO:0007669"/>
    <property type="project" value="UniProtKB-KW"/>
</dbReference>
<evidence type="ECO:0000313" key="10">
    <source>
        <dbReference type="EMBL" id="KEZ45555.1"/>
    </source>
</evidence>
<dbReference type="RefSeq" id="XP_016645354.1">
    <property type="nucleotide sequence ID" value="XM_016785057.1"/>
</dbReference>
<comment type="caution">
    <text evidence="10">The sequence shown here is derived from an EMBL/GenBank/DDBJ whole genome shotgun (WGS) entry which is preliminary data.</text>
</comment>
<evidence type="ECO:0000256" key="1">
    <source>
        <dbReference type="ARBA" id="ARBA00004613"/>
    </source>
</evidence>
<dbReference type="OrthoDB" id="2425929at2759"/>
<accession>A0A084GDZ3</accession>
<keyword evidence="3 9" id="KW-0964">Secreted</keyword>
<sequence length="288" mass="30848">MLTALTASVVTLLCTANGAASRDLTFISDWGENPSGLEMRAYFPDPLPESPDVILALHACSLSGIQYEEENNYTVYADETGFIALFPSTLNQGNCWDVANPDSLTCGSGGSGSAGLINMIQWSISEYNADPARIFFTGSSSGCMMTNVMCGKYPDVFAAASRYSGFPAGCLAGAAGSSPGTADPACALGEARSSEEWAQAVWGMYPGYNGTYPRTMIWHGTADEMVLYPNLAETLKQWSTVFDVPFTKNVTDDPYPGYTKMLYGDGTQLLGYSAEGVGHMSLQMWNRS</sequence>
<dbReference type="PANTHER" id="PTHR43037:SF3">
    <property type="entry name" value="FERULOYL ESTERASE B"/>
    <property type="match status" value="1"/>
</dbReference>
<dbReference type="NCBIfam" id="TIGR01840">
    <property type="entry name" value="esterase_phb"/>
    <property type="match status" value="1"/>
</dbReference>
<evidence type="ECO:0000256" key="3">
    <source>
        <dbReference type="ARBA" id="ARBA00022525"/>
    </source>
</evidence>
<dbReference type="AlphaFoldDB" id="A0A084GDZ3"/>
<dbReference type="GO" id="GO:0045493">
    <property type="term" value="P:xylan catabolic process"/>
    <property type="evidence" value="ECO:0007669"/>
    <property type="project" value="UniProtKB-UniRule"/>
</dbReference>
<dbReference type="InterPro" id="IPR029058">
    <property type="entry name" value="AB_hydrolase_fold"/>
</dbReference>
<comment type="subcellular location">
    <subcellularLocation>
        <location evidence="1 9">Secreted</location>
    </subcellularLocation>
</comment>
<evidence type="ECO:0000256" key="9">
    <source>
        <dbReference type="RuleBase" id="RU367147"/>
    </source>
</evidence>
<proteinExistence type="inferred from homology"/>
<name>A0A084GDZ3_PSEDA</name>
<comment type="function">
    <text evidence="9">Esterase involved in the hydrolysis of xylan, a major structural heterogeneous polysaccharide found in plant biomass representing the second most abundant polysaccharide in the biosphere, after cellulose.</text>
</comment>
<dbReference type="Proteomes" id="UP000028545">
    <property type="component" value="Unassembled WGS sequence"/>
</dbReference>
<protein>
    <recommendedName>
        <fullName evidence="9">Carboxylic ester hydrolase</fullName>
        <ecNumber evidence="9">3.1.1.-</ecNumber>
    </recommendedName>
</protein>
<keyword evidence="4 9" id="KW-0732">Signal</keyword>
<feature type="chain" id="PRO_5029032403" description="Carboxylic ester hydrolase" evidence="9">
    <location>
        <begin position="22"/>
        <end position="288"/>
    </location>
</feature>
<evidence type="ECO:0000313" key="11">
    <source>
        <dbReference type="Proteomes" id="UP000028545"/>
    </source>
</evidence>
<gene>
    <name evidence="10" type="ORF">SAPIO_CDS1890</name>
</gene>
<dbReference type="HOGENOM" id="CLU_027551_1_1_1"/>
<dbReference type="KEGG" id="sapo:SAPIO_CDS1890"/>
<evidence type="ECO:0000256" key="7">
    <source>
        <dbReference type="ARBA" id="ARBA00023277"/>
    </source>
</evidence>
<evidence type="ECO:0000256" key="4">
    <source>
        <dbReference type="ARBA" id="ARBA00022729"/>
    </source>
</evidence>
<keyword evidence="11" id="KW-1185">Reference proteome</keyword>
<dbReference type="GeneID" id="27720962"/>
<keyword evidence="5 9" id="KW-0378">Hydrolase</keyword>
<evidence type="ECO:0000256" key="2">
    <source>
        <dbReference type="ARBA" id="ARBA00022487"/>
    </source>
</evidence>
<reference evidence="10 11" key="1">
    <citation type="journal article" date="2014" name="Genome Announc.">
        <title>Draft genome sequence of the pathogenic fungus Scedosporium apiospermum.</title>
        <authorList>
            <person name="Vandeputte P."/>
            <person name="Ghamrawi S."/>
            <person name="Rechenmann M."/>
            <person name="Iltis A."/>
            <person name="Giraud S."/>
            <person name="Fleury M."/>
            <person name="Thornton C."/>
            <person name="Delhaes L."/>
            <person name="Meyer W."/>
            <person name="Papon N."/>
            <person name="Bouchara J.P."/>
        </authorList>
    </citation>
    <scope>NUCLEOTIDE SEQUENCE [LARGE SCALE GENOMIC DNA]</scope>
    <source>
        <strain evidence="10 11">IHEM 14462</strain>
    </source>
</reference>
<evidence type="ECO:0000256" key="6">
    <source>
        <dbReference type="ARBA" id="ARBA00023180"/>
    </source>
</evidence>
<dbReference type="EMBL" id="JOWA01000077">
    <property type="protein sequence ID" value="KEZ45555.1"/>
    <property type="molecule type" value="Genomic_DNA"/>
</dbReference>
<evidence type="ECO:0000256" key="5">
    <source>
        <dbReference type="ARBA" id="ARBA00022801"/>
    </source>
</evidence>
<organism evidence="10 11">
    <name type="scientific">Pseudallescheria apiosperma</name>
    <name type="common">Scedosporium apiospermum</name>
    <dbReference type="NCBI Taxonomy" id="563466"/>
    <lineage>
        <taxon>Eukaryota</taxon>
        <taxon>Fungi</taxon>
        <taxon>Dikarya</taxon>
        <taxon>Ascomycota</taxon>
        <taxon>Pezizomycotina</taxon>
        <taxon>Sordariomycetes</taxon>
        <taxon>Hypocreomycetidae</taxon>
        <taxon>Microascales</taxon>
        <taxon>Microascaceae</taxon>
        <taxon>Scedosporium</taxon>
    </lineage>
</organism>
<keyword evidence="6" id="KW-0325">Glycoprotein</keyword>